<feature type="binding site" evidence="7">
    <location>
        <position position="136"/>
    </location>
    <ligand>
        <name>Zn(2+)</name>
        <dbReference type="ChEBI" id="CHEBI:29105"/>
    </ligand>
</feature>
<feature type="binding site" evidence="7">
    <location>
        <position position="93"/>
    </location>
    <ligand>
        <name>Zn(2+)</name>
        <dbReference type="ChEBI" id="CHEBI:29105"/>
    </ligand>
</feature>
<dbReference type="GO" id="GO:0008270">
    <property type="term" value="F:zinc ion binding"/>
    <property type="evidence" value="ECO:0007669"/>
    <property type="project" value="TreeGrafter"/>
</dbReference>
<comment type="cofactor">
    <cofactor evidence="7">
        <name>Zn(2+)</name>
        <dbReference type="ChEBI" id="CHEBI:29105"/>
    </cofactor>
    <text evidence="7">Binds 1 zinc ion per subunit.</text>
</comment>
<dbReference type="eggNOG" id="COG0735">
    <property type="taxonomic scope" value="Bacteria"/>
</dbReference>
<feature type="binding site" evidence="7">
    <location>
        <position position="133"/>
    </location>
    <ligand>
        <name>Zn(2+)</name>
        <dbReference type="ChEBI" id="CHEBI:29105"/>
    </ligand>
</feature>
<dbReference type="InterPro" id="IPR002481">
    <property type="entry name" value="FUR"/>
</dbReference>
<keyword evidence="5" id="KW-0238">DNA-binding</keyword>
<dbReference type="SUPFAM" id="SSF46785">
    <property type="entry name" value="Winged helix' DNA-binding domain"/>
    <property type="match status" value="1"/>
</dbReference>
<evidence type="ECO:0000256" key="3">
    <source>
        <dbReference type="ARBA" id="ARBA00022833"/>
    </source>
</evidence>
<dbReference type="PANTHER" id="PTHR33202:SF8">
    <property type="entry name" value="PEROXIDE-RESPONSIVE REPRESSOR PERR"/>
    <property type="match status" value="1"/>
</dbReference>
<dbReference type="InterPro" id="IPR036388">
    <property type="entry name" value="WH-like_DNA-bd_sf"/>
</dbReference>
<protein>
    <submittedName>
        <fullName evidence="8">Ferric uptake regulator, Fur family</fullName>
    </submittedName>
</protein>
<dbReference type="Pfam" id="PF01475">
    <property type="entry name" value="FUR"/>
    <property type="match status" value="1"/>
</dbReference>
<dbReference type="STRING" id="694327.DFW101_0059"/>
<keyword evidence="3 7" id="KW-0862">Zinc</keyword>
<dbReference type="GO" id="GO:0003700">
    <property type="term" value="F:DNA-binding transcription factor activity"/>
    <property type="evidence" value="ECO:0007669"/>
    <property type="project" value="InterPro"/>
</dbReference>
<evidence type="ECO:0000313" key="9">
    <source>
        <dbReference type="Proteomes" id="UP000004662"/>
    </source>
</evidence>
<evidence type="ECO:0000313" key="8">
    <source>
        <dbReference type="EMBL" id="EHJ46076.1"/>
    </source>
</evidence>
<keyword evidence="4" id="KW-0805">Transcription regulation</keyword>
<feature type="binding site" evidence="7">
    <location>
        <position position="96"/>
    </location>
    <ligand>
        <name>Zn(2+)</name>
        <dbReference type="ChEBI" id="CHEBI:29105"/>
    </ligand>
</feature>
<dbReference type="PANTHER" id="PTHR33202">
    <property type="entry name" value="ZINC UPTAKE REGULATION PROTEIN"/>
    <property type="match status" value="1"/>
</dbReference>
<dbReference type="Proteomes" id="UP000004662">
    <property type="component" value="Chromosome"/>
</dbReference>
<dbReference type="InterPro" id="IPR043135">
    <property type="entry name" value="Fur_C"/>
</dbReference>
<dbReference type="AlphaFoldDB" id="G7QCC0"/>
<dbReference type="GO" id="GO:1900376">
    <property type="term" value="P:regulation of secondary metabolite biosynthetic process"/>
    <property type="evidence" value="ECO:0007669"/>
    <property type="project" value="TreeGrafter"/>
</dbReference>
<accession>G7QCC0</accession>
<keyword evidence="9" id="KW-1185">Reference proteome</keyword>
<dbReference type="GO" id="GO:0045892">
    <property type="term" value="P:negative regulation of DNA-templated transcription"/>
    <property type="evidence" value="ECO:0007669"/>
    <property type="project" value="TreeGrafter"/>
</dbReference>
<evidence type="ECO:0000256" key="5">
    <source>
        <dbReference type="ARBA" id="ARBA00023125"/>
    </source>
</evidence>
<dbReference type="OrthoDB" id="8659436at2"/>
<evidence type="ECO:0000256" key="7">
    <source>
        <dbReference type="PIRSR" id="PIRSR602481-1"/>
    </source>
</evidence>
<dbReference type="EMBL" id="CM001368">
    <property type="protein sequence ID" value="EHJ46076.1"/>
    <property type="molecule type" value="Genomic_DNA"/>
</dbReference>
<evidence type="ECO:0000256" key="6">
    <source>
        <dbReference type="ARBA" id="ARBA00023163"/>
    </source>
</evidence>
<sequence>MLIATLKELFAEHGLKFTNQRYLVYRTMAAARDHPSAETVWRRVRGEAPAISLDTVYRTLAAFETRGLVARVPGGGDEGRFDGDATPHHHLVCLSCGAIEDFSMPGAGLADLPPEVSAWGRVRDAQVLVRGVCRRCLCQVENQQPDANQRSECR</sequence>
<dbReference type="GO" id="GO:0000976">
    <property type="term" value="F:transcription cis-regulatory region binding"/>
    <property type="evidence" value="ECO:0007669"/>
    <property type="project" value="TreeGrafter"/>
</dbReference>
<dbReference type="CDD" id="cd07153">
    <property type="entry name" value="Fur_like"/>
    <property type="match status" value="1"/>
</dbReference>
<reference evidence="9" key="1">
    <citation type="journal article" date="2015" name="Genome Announc.">
        <title>High-Quality Draft Genome Sequence of Desulfovibrio carbinoliphilus FW-101-2B, an Organic Acid-Oxidizing Sulfate-Reducing Bacterium Isolated from Uranium(VI)-Contaminated Groundwater.</title>
        <authorList>
            <person name="Ramsay B.D."/>
            <person name="Hwang C."/>
            <person name="Woo H.L."/>
            <person name="Carroll S.L."/>
            <person name="Lucas S."/>
            <person name="Han J."/>
            <person name="Lapidus A.L."/>
            <person name="Cheng J.F."/>
            <person name="Goodwin L.A."/>
            <person name="Pitluck S."/>
            <person name="Peters L."/>
            <person name="Chertkov O."/>
            <person name="Held B."/>
            <person name="Detter J.C."/>
            <person name="Han C.S."/>
            <person name="Tapia R."/>
            <person name="Land M.L."/>
            <person name="Hauser L.J."/>
            <person name="Kyrpides N.C."/>
            <person name="Ivanova N.N."/>
            <person name="Mikhailova N."/>
            <person name="Pagani I."/>
            <person name="Woyke T."/>
            <person name="Arkin A.P."/>
            <person name="Dehal P."/>
            <person name="Chivian D."/>
            <person name="Criddle C.S."/>
            <person name="Wu W."/>
            <person name="Chakraborty R."/>
            <person name="Hazen T.C."/>
            <person name="Fields M.W."/>
        </authorList>
    </citation>
    <scope>NUCLEOTIDE SEQUENCE [LARGE SCALE GENOMIC DNA]</scope>
    <source>
        <strain evidence="9">FW-101-2B</strain>
    </source>
</reference>
<dbReference type="Gene3D" id="3.30.1490.190">
    <property type="match status" value="1"/>
</dbReference>
<dbReference type="InterPro" id="IPR036390">
    <property type="entry name" value="WH_DNA-bd_sf"/>
</dbReference>
<dbReference type="Gene3D" id="1.10.10.10">
    <property type="entry name" value="Winged helix-like DNA-binding domain superfamily/Winged helix DNA-binding domain"/>
    <property type="match status" value="1"/>
</dbReference>
<comment type="similarity">
    <text evidence="1">Belongs to the Fur family.</text>
</comment>
<keyword evidence="7" id="KW-0479">Metal-binding</keyword>
<organism evidence="8 9">
    <name type="scientific">Solidesulfovibrio carbinoliphilus subsp. oakridgensis</name>
    <dbReference type="NCBI Taxonomy" id="694327"/>
    <lineage>
        <taxon>Bacteria</taxon>
        <taxon>Pseudomonadati</taxon>
        <taxon>Thermodesulfobacteriota</taxon>
        <taxon>Desulfovibrionia</taxon>
        <taxon>Desulfovibrionales</taxon>
        <taxon>Desulfovibrionaceae</taxon>
        <taxon>Solidesulfovibrio</taxon>
    </lineage>
</organism>
<dbReference type="HOGENOM" id="CLU_096072_4_2_7"/>
<keyword evidence="2" id="KW-0678">Repressor</keyword>
<name>G7QCC0_9BACT</name>
<keyword evidence="6" id="KW-0804">Transcription</keyword>
<proteinExistence type="inferred from homology"/>
<dbReference type="RefSeq" id="WP_009179535.1">
    <property type="nucleotide sequence ID" value="NZ_CM001368.1"/>
</dbReference>
<evidence type="ECO:0000256" key="2">
    <source>
        <dbReference type="ARBA" id="ARBA00022491"/>
    </source>
</evidence>
<evidence type="ECO:0000256" key="1">
    <source>
        <dbReference type="ARBA" id="ARBA00007957"/>
    </source>
</evidence>
<evidence type="ECO:0000256" key="4">
    <source>
        <dbReference type="ARBA" id="ARBA00023015"/>
    </source>
</evidence>
<gene>
    <name evidence="8" type="ORF">DFW101_0059</name>
</gene>